<dbReference type="OrthoDB" id="5116495at2"/>
<dbReference type="Pfam" id="PF08714">
    <property type="entry name" value="Fae"/>
    <property type="match status" value="1"/>
</dbReference>
<proteinExistence type="predicted"/>
<name>A0A1I5AHK6_9MICO</name>
<dbReference type="RefSeq" id="WP_090710112.1">
    <property type="nucleotide sequence ID" value="NZ_FOVM01000003.1"/>
</dbReference>
<dbReference type="InterPro" id="IPR020568">
    <property type="entry name" value="Ribosomal_Su5_D2-typ_SF"/>
</dbReference>
<keyword evidence="1" id="KW-0456">Lyase</keyword>
<evidence type="ECO:0000259" key="2">
    <source>
        <dbReference type="Pfam" id="PF08714"/>
    </source>
</evidence>
<evidence type="ECO:0000313" key="4">
    <source>
        <dbReference type="Proteomes" id="UP000198867"/>
    </source>
</evidence>
<gene>
    <name evidence="3" type="ORF">SAMN05216219_1474</name>
</gene>
<feature type="domain" description="Formaldehyde-activating enzyme" evidence="2">
    <location>
        <begin position="23"/>
        <end position="173"/>
    </location>
</feature>
<dbReference type="SUPFAM" id="SSF54211">
    <property type="entry name" value="Ribosomal protein S5 domain 2-like"/>
    <property type="match status" value="1"/>
</dbReference>
<reference evidence="4" key="1">
    <citation type="submission" date="2016-10" db="EMBL/GenBank/DDBJ databases">
        <authorList>
            <person name="Varghese N."/>
            <person name="Submissions S."/>
        </authorList>
    </citation>
    <scope>NUCLEOTIDE SEQUENCE [LARGE SCALE GENOMIC DNA]</scope>
    <source>
        <strain evidence="4">CGMCC 1.11101</strain>
    </source>
</reference>
<dbReference type="Proteomes" id="UP000198867">
    <property type="component" value="Unassembled WGS sequence"/>
</dbReference>
<dbReference type="STRING" id="995034.SAMN05216219_1474"/>
<dbReference type="EMBL" id="FOVM01000003">
    <property type="protein sequence ID" value="SFN61986.1"/>
    <property type="molecule type" value="Genomic_DNA"/>
</dbReference>
<protein>
    <submittedName>
        <fullName evidence="3">Formaldehyde activating enzyme</fullName>
    </submittedName>
</protein>
<dbReference type="InterPro" id="IPR014826">
    <property type="entry name" value="HCHO-activating_enzyme"/>
</dbReference>
<accession>A0A1I5AHK6</accession>
<dbReference type="AlphaFoldDB" id="A0A1I5AHK6"/>
<dbReference type="GO" id="GO:0016840">
    <property type="term" value="F:carbon-nitrogen lyase activity"/>
    <property type="evidence" value="ECO:0007669"/>
    <property type="project" value="InterPro"/>
</dbReference>
<dbReference type="GO" id="GO:0016051">
    <property type="term" value="P:carbohydrate biosynthetic process"/>
    <property type="evidence" value="ECO:0007669"/>
    <property type="project" value="InterPro"/>
</dbReference>
<evidence type="ECO:0000313" key="3">
    <source>
        <dbReference type="EMBL" id="SFN61986.1"/>
    </source>
</evidence>
<keyword evidence="4" id="KW-1185">Reference proteome</keyword>
<organism evidence="3 4">
    <name type="scientific">Mycetocola miduiensis</name>
    <dbReference type="NCBI Taxonomy" id="995034"/>
    <lineage>
        <taxon>Bacteria</taxon>
        <taxon>Bacillati</taxon>
        <taxon>Actinomycetota</taxon>
        <taxon>Actinomycetes</taxon>
        <taxon>Micrococcales</taxon>
        <taxon>Microbacteriaceae</taxon>
        <taxon>Mycetocola</taxon>
    </lineage>
</organism>
<dbReference type="Gene3D" id="3.30.230.60">
    <property type="entry name" value="Formaldehyde-activating enzyme"/>
    <property type="match status" value="1"/>
</dbReference>
<dbReference type="InterPro" id="IPR037075">
    <property type="entry name" value="HCHO-activating_enzyme_sf"/>
</dbReference>
<sequence>MSPHNRDIDGRFAQGWGGLAPNGVHVNVLVARRGTPTAAAITTAFTSPSPGFTPVLASLGADQPSYETLNPPTIILSKSPAVEGAHETMIFGACPVGISQAVLDVVAEGLIQADQESIVFVSLWVDTAATDETAVRLAAREAAARALREAILGRSSEETQALVDGRESITHPYYGGN</sequence>
<evidence type="ECO:0000256" key="1">
    <source>
        <dbReference type="ARBA" id="ARBA00023239"/>
    </source>
</evidence>